<dbReference type="SUPFAM" id="SSF47413">
    <property type="entry name" value="lambda repressor-like DNA-binding domains"/>
    <property type="match status" value="1"/>
</dbReference>
<dbReference type="CDD" id="cd00093">
    <property type="entry name" value="HTH_XRE"/>
    <property type="match status" value="1"/>
</dbReference>
<organism evidence="2">
    <name type="scientific">gut metagenome</name>
    <dbReference type="NCBI Taxonomy" id="749906"/>
    <lineage>
        <taxon>unclassified sequences</taxon>
        <taxon>metagenomes</taxon>
        <taxon>organismal metagenomes</taxon>
    </lineage>
</organism>
<evidence type="ECO:0000313" key="2">
    <source>
        <dbReference type="EMBL" id="EJW89147.1"/>
    </source>
</evidence>
<feature type="domain" description="HTH cro/C1-type" evidence="1">
    <location>
        <begin position="7"/>
        <end position="36"/>
    </location>
</feature>
<name>J9FHP0_9ZZZZ</name>
<reference evidence="2" key="1">
    <citation type="journal article" date="2012" name="PLoS ONE">
        <title>Gene sets for utilization of primary and secondary nutrition supplies in the distal gut of endangered iberian lynx.</title>
        <authorList>
            <person name="Alcaide M."/>
            <person name="Messina E."/>
            <person name="Richter M."/>
            <person name="Bargiela R."/>
            <person name="Peplies J."/>
            <person name="Huws S.A."/>
            <person name="Newbold C.J."/>
            <person name="Golyshin P.N."/>
            <person name="Simon M.A."/>
            <person name="Lopez G."/>
            <person name="Yakimov M.M."/>
            <person name="Ferrer M."/>
        </authorList>
    </citation>
    <scope>NUCLEOTIDE SEQUENCE</scope>
</reference>
<proteinExistence type="predicted"/>
<dbReference type="Gene3D" id="1.10.260.40">
    <property type="entry name" value="lambda repressor-like DNA-binding domains"/>
    <property type="match status" value="1"/>
</dbReference>
<dbReference type="InterPro" id="IPR001387">
    <property type="entry name" value="Cro/C1-type_HTH"/>
</dbReference>
<protein>
    <submittedName>
        <fullName evidence="2">XRE family transcriptional regulator</fullName>
    </submittedName>
</protein>
<dbReference type="PROSITE" id="PS50943">
    <property type="entry name" value="HTH_CROC1"/>
    <property type="match status" value="1"/>
</dbReference>
<accession>J9FHP0</accession>
<dbReference type="GO" id="GO:0003677">
    <property type="term" value="F:DNA binding"/>
    <property type="evidence" value="ECO:0007669"/>
    <property type="project" value="InterPro"/>
</dbReference>
<dbReference type="EMBL" id="AMCI01009671">
    <property type="protein sequence ID" value="EJW89147.1"/>
    <property type="molecule type" value="Genomic_DNA"/>
</dbReference>
<comment type="caution">
    <text evidence="2">The sequence shown here is derived from an EMBL/GenBank/DDBJ whole genome shotgun (WGS) entry which is preliminary data.</text>
</comment>
<evidence type="ECO:0000259" key="1">
    <source>
        <dbReference type="PROSITE" id="PS50943"/>
    </source>
</evidence>
<dbReference type="AlphaFoldDB" id="J9FHP0"/>
<dbReference type="Pfam" id="PF01381">
    <property type="entry name" value="HTH_3"/>
    <property type="match status" value="1"/>
</dbReference>
<sequence>MTFGEKVKNLRKNKGLNQTQLADAVGVSLRTVRGWEIEGRYPKNMTFTRNLQTF</sequence>
<dbReference type="InterPro" id="IPR010982">
    <property type="entry name" value="Lambda_DNA-bd_dom_sf"/>
</dbReference>
<gene>
    <name evidence="2" type="ORF">EVA_22749</name>
</gene>